<dbReference type="Proteomes" id="UP000285301">
    <property type="component" value="Unassembled WGS sequence"/>
</dbReference>
<dbReference type="InterPro" id="IPR003876">
    <property type="entry name" value="Arg_deiminase"/>
</dbReference>
<dbReference type="PRINTS" id="PR01466">
    <property type="entry name" value="ARGDEIMINASE"/>
</dbReference>
<dbReference type="GO" id="GO:0016990">
    <property type="term" value="F:arginine deiminase activity"/>
    <property type="evidence" value="ECO:0007669"/>
    <property type="project" value="InterPro"/>
</dbReference>
<proteinExistence type="predicted"/>
<name>A0A3S3RZN3_9ACAR</name>
<dbReference type="OrthoDB" id="5590314at2759"/>
<dbReference type="Gene3D" id="3.75.10.10">
    <property type="entry name" value="L-arginine/glycine Amidinotransferase, Chain A"/>
    <property type="match status" value="1"/>
</dbReference>
<dbReference type="AlphaFoldDB" id="A0A3S3RZN3"/>
<comment type="caution">
    <text evidence="2">The sequence shown here is derived from an EMBL/GenBank/DDBJ whole genome shotgun (WGS) entry which is preliminary data.</text>
</comment>
<evidence type="ECO:0000313" key="2">
    <source>
        <dbReference type="EMBL" id="RWS07053.1"/>
    </source>
</evidence>
<keyword evidence="3" id="KW-1185">Reference proteome</keyword>
<dbReference type="EMBL" id="NCKU01003706">
    <property type="protein sequence ID" value="RWS07053.1"/>
    <property type="molecule type" value="Genomic_DNA"/>
</dbReference>
<dbReference type="GO" id="GO:0019546">
    <property type="term" value="P:L-arginine deiminase pathway"/>
    <property type="evidence" value="ECO:0007669"/>
    <property type="project" value="TreeGrafter"/>
</dbReference>
<gene>
    <name evidence="2" type="ORF">B4U79_16161</name>
</gene>
<organism evidence="2 3">
    <name type="scientific">Dinothrombium tinctorium</name>
    <dbReference type="NCBI Taxonomy" id="1965070"/>
    <lineage>
        <taxon>Eukaryota</taxon>
        <taxon>Metazoa</taxon>
        <taxon>Ecdysozoa</taxon>
        <taxon>Arthropoda</taxon>
        <taxon>Chelicerata</taxon>
        <taxon>Arachnida</taxon>
        <taxon>Acari</taxon>
        <taxon>Acariformes</taxon>
        <taxon>Trombidiformes</taxon>
        <taxon>Prostigmata</taxon>
        <taxon>Anystina</taxon>
        <taxon>Parasitengona</taxon>
        <taxon>Trombidioidea</taxon>
        <taxon>Trombidiidae</taxon>
        <taxon>Dinothrombium</taxon>
    </lineage>
</organism>
<reference evidence="2 3" key="1">
    <citation type="journal article" date="2018" name="Gigascience">
        <title>Genomes of trombidid mites reveal novel predicted allergens and laterally-transferred genes associated with secondary metabolism.</title>
        <authorList>
            <person name="Dong X."/>
            <person name="Chaisiri K."/>
            <person name="Xia D."/>
            <person name="Armstrong S.D."/>
            <person name="Fang Y."/>
            <person name="Donnelly M.J."/>
            <person name="Kadowaki T."/>
            <person name="McGarry J.W."/>
            <person name="Darby A.C."/>
            <person name="Makepeace B.L."/>
        </authorList>
    </citation>
    <scope>NUCLEOTIDE SEQUENCE [LARGE SCALE GENOMIC DNA]</scope>
    <source>
        <strain evidence="2">UoL-WK</strain>
    </source>
</reference>
<dbReference type="STRING" id="1965070.A0A3S3RZN3"/>
<dbReference type="Pfam" id="PF02274">
    <property type="entry name" value="ADI"/>
    <property type="match status" value="1"/>
</dbReference>
<dbReference type="PANTHER" id="PTHR47271:SF2">
    <property type="entry name" value="ARGININE DEIMINASE"/>
    <property type="match status" value="1"/>
</dbReference>
<keyword evidence="1" id="KW-0378">Hydrolase</keyword>
<accession>A0A3S3RZN3</accession>
<dbReference type="SUPFAM" id="SSF55909">
    <property type="entry name" value="Pentein"/>
    <property type="match status" value="1"/>
</dbReference>
<evidence type="ECO:0000256" key="1">
    <source>
        <dbReference type="ARBA" id="ARBA00022801"/>
    </source>
</evidence>
<dbReference type="PANTHER" id="PTHR47271">
    <property type="entry name" value="ARGININE DEIMINASE"/>
    <property type="match status" value="1"/>
</dbReference>
<evidence type="ECO:0000313" key="3">
    <source>
        <dbReference type="Proteomes" id="UP000285301"/>
    </source>
</evidence>
<evidence type="ECO:0008006" key="4">
    <source>
        <dbReference type="Google" id="ProtNLM"/>
    </source>
</evidence>
<protein>
    <recommendedName>
        <fullName evidence="4">Arginine deiminase</fullName>
    </recommendedName>
</protein>
<sequence>MHLQSSETRFASLHPEASLYEGVIAPNSAVDQLKKFRQVLESYEAQIFLVTDVLANETFTTREELIEFADQFLTYDLSYLPNELNEVKKIEQNFTGKKLDNFRKAISEFESKINAMHQDEYRKRVLSNLNKESLIDVIFNRPKVELHLRSWFGDGDNLFLYLRSKIISDPLSNLYFMRDQQITTQKGIILLRSAIRPGENEVTKFVFRKLGFKIIGELRNGYAEGGDFMPMGNKVFIGQGLRTTKEAIDEMLENDYFGVKEVVVVKDMYDHSQQRMHLDTFFNVLNDDTVLISDEIENEVKKRRWVDVYFRSASGKYSLTIKDREFVQYLVESGFKIVRVTKEEQENYAVNFLNMGNGRIIVAYDDQNYFDLLKAVGVNAKYVNISALTKGYGGPHCMTQVIWRERKICWK</sequence>